<dbReference type="WBParaSite" id="PgR010_g082_t04">
    <property type="protein sequence ID" value="PgR010_g082_t04"/>
    <property type="gene ID" value="PgR010_g082"/>
</dbReference>
<feature type="transmembrane region" description="Helical" evidence="1">
    <location>
        <begin position="34"/>
        <end position="59"/>
    </location>
</feature>
<dbReference type="Proteomes" id="UP000887569">
    <property type="component" value="Unplaced"/>
</dbReference>
<dbReference type="PROSITE" id="PS51257">
    <property type="entry name" value="PROKAR_LIPOPROTEIN"/>
    <property type="match status" value="1"/>
</dbReference>
<name>A0A915AKT4_PARUN</name>
<protein>
    <submittedName>
        <fullName evidence="3 4">MARVEL domain-containing protein</fullName>
    </submittedName>
</protein>
<proteinExistence type="predicted"/>
<reference evidence="3 4" key="1">
    <citation type="submission" date="2022-11" db="UniProtKB">
        <authorList>
            <consortium name="WormBaseParasite"/>
        </authorList>
    </citation>
    <scope>IDENTIFICATION</scope>
</reference>
<feature type="transmembrane region" description="Helical" evidence="1">
    <location>
        <begin position="71"/>
        <end position="92"/>
    </location>
</feature>
<keyword evidence="1" id="KW-0812">Transmembrane</keyword>
<feature type="transmembrane region" description="Helical" evidence="1">
    <location>
        <begin position="98"/>
        <end position="118"/>
    </location>
</feature>
<evidence type="ECO:0000313" key="3">
    <source>
        <dbReference type="WBParaSite" id="PgR010_g082_t02"/>
    </source>
</evidence>
<accession>A0A915AKT4</accession>
<keyword evidence="1" id="KW-0472">Membrane</keyword>
<evidence type="ECO:0000313" key="4">
    <source>
        <dbReference type="WBParaSite" id="PgR010_g082_t03"/>
    </source>
</evidence>
<keyword evidence="1" id="KW-1133">Transmembrane helix</keyword>
<evidence type="ECO:0000313" key="5">
    <source>
        <dbReference type="WBParaSite" id="PgR010_g082_t05"/>
    </source>
</evidence>
<dbReference type="WBParaSite" id="PgR010_g082_t03">
    <property type="protein sequence ID" value="PgR010_g082_t03"/>
    <property type="gene ID" value="PgR010_g082"/>
</dbReference>
<dbReference type="WBParaSite" id="PgR010_g082_t02">
    <property type="protein sequence ID" value="PgR010_g082_t02"/>
    <property type="gene ID" value="PgR010_g082"/>
</dbReference>
<dbReference type="WBParaSite" id="PgR010_g082_t05">
    <property type="protein sequence ID" value="PgR010_g082_t05"/>
    <property type="gene ID" value="PgR010_g082"/>
</dbReference>
<dbReference type="AlphaFoldDB" id="A0A915AKT4"/>
<evidence type="ECO:0000313" key="2">
    <source>
        <dbReference type="Proteomes" id="UP000887569"/>
    </source>
</evidence>
<organism evidence="2 5">
    <name type="scientific">Parascaris univalens</name>
    <name type="common">Nematode worm</name>
    <dbReference type="NCBI Taxonomy" id="6257"/>
    <lineage>
        <taxon>Eukaryota</taxon>
        <taxon>Metazoa</taxon>
        <taxon>Ecdysozoa</taxon>
        <taxon>Nematoda</taxon>
        <taxon>Chromadorea</taxon>
        <taxon>Rhabditida</taxon>
        <taxon>Spirurina</taxon>
        <taxon>Ascaridomorpha</taxon>
        <taxon>Ascaridoidea</taxon>
        <taxon>Ascarididae</taxon>
        <taxon>Parascaris</taxon>
    </lineage>
</organism>
<feature type="transmembrane region" description="Helical" evidence="1">
    <location>
        <begin position="7"/>
        <end position="28"/>
    </location>
</feature>
<keyword evidence="2" id="KW-1185">Reference proteome</keyword>
<sequence length="126" mass="14168">MSIVLKIIVVLSNFFCLWTFLSACYYAAPNGIFNYFGSVIALSALSLTYAIFLIVDVFFMKFYAICQWLKIITIIAGILSNIAAYLLTLSLYANLFPVIAIGNAYFAMICFFLHVSLLSNPQFKIE</sequence>
<evidence type="ECO:0000256" key="1">
    <source>
        <dbReference type="SAM" id="Phobius"/>
    </source>
</evidence>